<dbReference type="GO" id="GO:0005789">
    <property type="term" value="C:endoplasmic reticulum membrane"/>
    <property type="evidence" value="ECO:0007669"/>
    <property type="project" value="TreeGrafter"/>
</dbReference>
<keyword evidence="8 9" id="KW-0472">Membrane</keyword>
<reference evidence="12" key="1">
    <citation type="submission" date="2022-11" db="UniProtKB">
        <authorList>
            <consortium name="WormBaseParasite"/>
        </authorList>
    </citation>
    <scope>IDENTIFICATION</scope>
</reference>
<evidence type="ECO:0000256" key="9">
    <source>
        <dbReference type="SAM" id="Phobius"/>
    </source>
</evidence>
<evidence type="ECO:0000256" key="2">
    <source>
        <dbReference type="ARBA" id="ARBA00005441"/>
    </source>
</evidence>
<dbReference type="GO" id="GO:0005886">
    <property type="term" value="C:plasma membrane"/>
    <property type="evidence" value="ECO:0007669"/>
    <property type="project" value="TreeGrafter"/>
</dbReference>
<keyword evidence="6 9" id="KW-1133">Transmembrane helix</keyword>
<evidence type="ECO:0000256" key="8">
    <source>
        <dbReference type="ARBA" id="ARBA00023136"/>
    </source>
</evidence>
<name>A0A915AMI9_PARUN</name>
<keyword evidence="3" id="KW-0808">Transferase</keyword>
<dbReference type="PANTHER" id="PTHR21290">
    <property type="entry name" value="SPHINGOMYELIN SYNTHETASE"/>
    <property type="match status" value="1"/>
</dbReference>
<evidence type="ECO:0000313" key="12">
    <source>
        <dbReference type="WBParaSite" id="PgR010_g076_t03"/>
    </source>
</evidence>
<feature type="transmembrane region" description="Helical" evidence="9">
    <location>
        <begin position="217"/>
        <end position="235"/>
    </location>
</feature>
<comment type="similarity">
    <text evidence="2">Belongs to the sphingomyelin synthase family.</text>
</comment>
<evidence type="ECO:0000256" key="4">
    <source>
        <dbReference type="ARBA" id="ARBA00022692"/>
    </source>
</evidence>
<feature type="transmembrane region" description="Helical" evidence="9">
    <location>
        <begin position="241"/>
        <end position="260"/>
    </location>
</feature>
<keyword evidence="4 9" id="KW-0812">Transmembrane</keyword>
<dbReference type="InterPro" id="IPR025749">
    <property type="entry name" value="Sphingomyelin_synth-like_dom"/>
</dbReference>
<dbReference type="GO" id="GO:0046513">
    <property type="term" value="P:ceramide biosynthetic process"/>
    <property type="evidence" value="ECO:0007669"/>
    <property type="project" value="TreeGrafter"/>
</dbReference>
<evidence type="ECO:0000256" key="1">
    <source>
        <dbReference type="ARBA" id="ARBA00004141"/>
    </source>
</evidence>
<dbReference type="PANTHER" id="PTHR21290:SF34">
    <property type="entry name" value="PHOSPHATIDYLCHOLINE:CERAMIDE CHOLINEPHOSPHOTRANSFERASE 3-RELATED"/>
    <property type="match status" value="1"/>
</dbReference>
<dbReference type="InterPro" id="IPR045221">
    <property type="entry name" value="Sphingomyelin_synth-like"/>
</dbReference>
<evidence type="ECO:0000256" key="6">
    <source>
        <dbReference type="ARBA" id="ARBA00022989"/>
    </source>
</evidence>
<protein>
    <submittedName>
        <fullName evidence="12">Sphingomyelin synthase-like domain-containing protein</fullName>
    </submittedName>
</protein>
<feature type="transmembrane region" description="Helical" evidence="9">
    <location>
        <begin position="87"/>
        <end position="109"/>
    </location>
</feature>
<dbReference type="Proteomes" id="UP000887569">
    <property type="component" value="Unplaced"/>
</dbReference>
<comment type="subcellular location">
    <subcellularLocation>
        <location evidence="1">Membrane</location>
        <topology evidence="1">Multi-pass membrane protein</topology>
    </subcellularLocation>
</comment>
<evidence type="ECO:0000256" key="3">
    <source>
        <dbReference type="ARBA" id="ARBA00022679"/>
    </source>
</evidence>
<evidence type="ECO:0000256" key="5">
    <source>
        <dbReference type="ARBA" id="ARBA00022919"/>
    </source>
</evidence>
<keyword evidence="11" id="KW-1185">Reference proteome</keyword>
<dbReference type="Pfam" id="PF14360">
    <property type="entry name" value="PAP2_C"/>
    <property type="match status" value="1"/>
</dbReference>
<dbReference type="AlphaFoldDB" id="A0A915AMI9"/>
<proteinExistence type="inferred from homology"/>
<feature type="transmembrane region" description="Helical" evidence="9">
    <location>
        <begin position="44"/>
        <end position="65"/>
    </location>
</feature>
<evidence type="ECO:0000313" key="11">
    <source>
        <dbReference type="Proteomes" id="UP000887569"/>
    </source>
</evidence>
<feature type="transmembrane region" description="Helical" evidence="9">
    <location>
        <begin position="190"/>
        <end position="210"/>
    </location>
</feature>
<dbReference type="GO" id="GO:0047493">
    <property type="term" value="F:ceramide cholinephosphotransferase activity"/>
    <property type="evidence" value="ECO:0007669"/>
    <property type="project" value="TreeGrafter"/>
</dbReference>
<dbReference type="GO" id="GO:0033188">
    <property type="term" value="F:sphingomyelin synthase activity"/>
    <property type="evidence" value="ECO:0007669"/>
    <property type="project" value="TreeGrafter"/>
</dbReference>
<dbReference type="CDD" id="cd01610">
    <property type="entry name" value="PAP2_like"/>
    <property type="match status" value="1"/>
</dbReference>
<organism evidence="11 12">
    <name type="scientific">Parascaris univalens</name>
    <name type="common">Nematode worm</name>
    <dbReference type="NCBI Taxonomy" id="6257"/>
    <lineage>
        <taxon>Eukaryota</taxon>
        <taxon>Metazoa</taxon>
        <taxon>Ecdysozoa</taxon>
        <taxon>Nematoda</taxon>
        <taxon>Chromadorea</taxon>
        <taxon>Rhabditida</taxon>
        <taxon>Spirurina</taxon>
        <taxon>Ascaridomorpha</taxon>
        <taxon>Ascaridoidea</taxon>
        <taxon>Ascarididae</taxon>
        <taxon>Parascaris</taxon>
    </lineage>
</organism>
<evidence type="ECO:0000256" key="7">
    <source>
        <dbReference type="ARBA" id="ARBA00023098"/>
    </source>
</evidence>
<keyword evidence="5" id="KW-0746">Sphingolipid metabolism</keyword>
<feature type="transmembrane region" description="Helical" evidence="9">
    <location>
        <begin position="121"/>
        <end position="141"/>
    </location>
</feature>
<dbReference type="WBParaSite" id="PgR010_g076_t03">
    <property type="protein sequence ID" value="PgR010_g076_t03"/>
    <property type="gene ID" value="PgR010_g076"/>
</dbReference>
<keyword evidence="7" id="KW-0443">Lipid metabolism</keyword>
<dbReference type="GO" id="GO:0000139">
    <property type="term" value="C:Golgi membrane"/>
    <property type="evidence" value="ECO:0007669"/>
    <property type="project" value="TreeGrafter"/>
</dbReference>
<dbReference type="GO" id="GO:0006686">
    <property type="term" value="P:sphingomyelin biosynthetic process"/>
    <property type="evidence" value="ECO:0007669"/>
    <property type="project" value="TreeGrafter"/>
</dbReference>
<sequence length="334" mass="38330">MFTDDMLYESLSSGSEAKSVVVDEQKESLRGAMSSRSPSETHKLLVVIIFLVFAAFSNWAALAYIHDFVGREALPDIIFGIVSEQKWALKVGDAMVMLCVTFLVLLVFFHQERLILLRRTFFIVGCLYTMRTISLLCTQLPSGYVNNNSQCRARMNRSSMSWDSLALRILQQTIKLGFQDVDDKMLCGDLLFSGHTISMVISSLTIGYYLPHSHKSLRYVPWVLTWIGMICMVVSRTHYTIDVVFAYWLSTGIFTLYHSFSEIETTRERGSTVLRRLWIMYVVEWLEESTLPSRFENTFEVPLLARLLQWRNDRSKPRYTSDTKEASSIGALPV</sequence>
<evidence type="ECO:0000259" key="10">
    <source>
        <dbReference type="Pfam" id="PF14360"/>
    </source>
</evidence>
<accession>A0A915AMI9</accession>
<feature type="domain" description="Sphingomyelin synthase-like" evidence="10">
    <location>
        <begin position="187"/>
        <end position="259"/>
    </location>
</feature>